<feature type="transmembrane region" description="Helical" evidence="7">
    <location>
        <begin position="6"/>
        <end position="22"/>
    </location>
</feature>
<protein>
    <submittedName>
        <fullName evidence="9">Membrane protein</fullName>
    </submittedName>
</protein>
<comment type="similarity">
    <text evidence="2">Belongs to the UPF0126 family.</text>
</comment>
<evidence type="ECO:0000256" key="7">
    <source>
        <dbReference type="SAM" id="Phobius"/>
    </source>
</evidence>
<evidence type="ECO:0000313" key="10">
    <source>
        <dbReference type="Proteomes" id="UP001320148"/>
    </source>
</evidence>
<dbReference type="EMBL" id="AP024488">
    <property type="protein sequence ID" value="BCS98631.1"/>
    <property type="molecule type" value="Genomic_DNA"/>
</dbReference>
<feature type="domain" description="Glycine transporter" evidence="8">
    <location>
        <begin position="91"/>
        <end position="163"/>
    </location>
</feature>
<evidence type="ECO:0000256" key="1">
    <source>
        <dbReference type="ARBA" id="ARBA00004651"/>
    </source>
</evidence>
<dbReference type="Pfam" id="PF03458">
    <property type="entry name" value="Gly_transporter"/>
    <property type="match status" value="2"/>
</dbReference>
<proteinExistence type="inferred from homology"/>
<sequence length="205" mass="22242">MAIYLIGMVGIAAFSITGVVGAGKKDMDLFSIILLGVVTALGGGTIRDILMDANPIFWIGDETYLWVSVVAAIMAFFCIRFVKNTYTLLIYADSFGMCLFTITAAEKALSMGFSYPVAVLMGLTTGIAGGMIRDILTGKMPLLLGREFYATPALLGATLFCALLHVAPDHPFNRYYGLTLAFGLRCASIHWGLYYPRFLLYKGNA</sequence>
<feature type="transmembrane region" description="Helical" evidence="7">
    <location>
        <begin position="29"/>
        <end position="51"/>
    </location>
</feature>
<evidence type="ECO:0000259" key="8">
    <source>
        <dbReference type="Pfam" id="PF03458"/>
    </source>
</evidence>
<feature type="transmembrane region" description="Helical" evidence="7">
    <location>
        <begin position="148"/>
        <end position="168"/>
    </location>
</feature>
<feature type="transmembrane region" description="Helical" evidence="7">
    <location>
        <begin position="63"/>
        <end position="81"/>
    </location>
</feature>
<keyword evidence="10" id="KW-1185">Reference proteome</keyword>
<accession>A0ABM7PML4</accession>
<keyword evidence="3" id="KW-1003">Cell membrane</keyword>
<evidence type="ECO:0000256" key="4">
    <source>
        <dbReference type="ARBA" id="ARBA00022692"/>
    </source>
</evidence>
<keyword evidence="6 7" id="KW-0472">Membrane</keyword>
<feature type="transmembrane region" description="Helical" evidence="7">
    <location>
        <begin position="117"/>
        <end position="136"/>
    </location>
</feature>
<organism evidence="9 10">
    <name type="scientific">Desulfoluna limicola</name>
    <dbReference type="NCBI Taxonomy" id="2810562"/>
    <lineage>
        <taxon>Bacteria</taxon>
        <taxon>Pseudomonadati</taxon>
        <taxon>Thermodesulfobacteriota</taxon>
        <taxon>Desulfobacteria</taxon>
        <taxon>Desulfobacterales</taxon>
        <taxon>Desulfolunaceae</taxon>
        <taxon>Desulfoluna</taxon>
    </lineage>
</organism>
<comment type="subcellular location">
    <subcellularLocation>
        <location evidence="1">Cell membrane</location>
        <topology evidence="1">Multi-pass membrane protein</topology>
    </subcellularLocation>
</comment>
<dbReference type="PANTHER" id="PTHR30506">
    <property type="entry name" value="INNER MEMBRANE PROTEIN"/>
    <property type="match status" value="1"/>
</dbReference>
<gene>
    <name evidence="9" type="ORF">DSLASN_42630</name>
</gene>
<name>A0ABM7PML4_9BACT</name>
<keyword evidence="4 7" id="KW-0812">Transmembrane</keyword>
<evidence type="ECO:0000256" key="2">
    <source>
        <dbReference type="ARBA" id="ARBA00008193"/>
    </source>
</evidence>
<dbReference type="RefSeq" id="WP_236890015.1">
    <property type="nucleotide sequence ID" value="NZ_AP024488.1"/>
</dbReference>
<feature type="transmembrane region" description="Helical" evidence="7">
    <location>
        <begin position="174"/>
        <end position="195"/>
    </location>
</feature>
<dbReference type="InterPro" id="IPR005115">
    <property type="entry name" value="Gly_transporter"/>
</dbReference>
<evidence type="ECO:0000256" key="6">
    <source>
        <dbReference type="ARBA" id="ARBA00023136"/>
    </source>
</evidence>
<feature type="domain" description="Glycine transporter" evidence="8">
    <location>
        <begin position="6"/>
        <end position="78"/>
    </location>
</feature>
<evidence type="ECO:0000313" key="9">
    <source>
        <dbReference type="EMBL" id="BCS98631.1"/>
    </source>
</evidence>
<reference evidence="9 10" key="1">
    <citation type="submission" date="2021-02" db="EMBL/GenBank/DDBJ databases">
        <title>Complete genome of Desulfoluna sp. strain ASN36.</title>
        <authorList>
            <person name="Takahashi A."/>
            <person name="Kojima H."/>
            <person name="Fukui M."/>
        </authorList>
    </citation>
    <scope>NUCLEOTIDE SEQUENCE [LARGE SCALE GENOMIC DNA]</scope>
    <source>
        <strain evidence="9 10">ASN36</strain>
    </source>
</reference>
<keyword evidence="5 7" id="KW-1133">Transmembrane helix</keyword>
<evidence type="ECO:0000256" key="3">
    <source>
        <dbReference type="ARBA" id="ARBA00022475"/>
    </source>
</evidence>
<dbReference type="PANTHER" id="PTHR30506:SF3">
    <property type="entry name" value="UPF0126 INNER MEMBRANE PROTEIN YADS-RELATED"/>
    <property type="match status" value="1"/>
</dbReference>
<dbReference type="Proteomes" id="UP001320148">
    <property type="component" value="Chromosome"/>
</dbReference>
<evidence type="ECO:0000256" key="5">
    <source>
        <dbReference type="ARBA" id="ARBA00022989"/>
    </source>
</evidence>